<keyword evidence="13" id="KW-1185">Reference proteome</keyword>
<reference evidence="12" key="1">
    <citation type="submission" date="2021-03" db="EMBL/GenBank/DDBJ databases">
        <title>Alkalibacter marinus sp. nov., isolated from tidal flat sediment.</title>
        <authorList>
            <person name="Namirimu T."/>
            <person name="Yang J.-A."/>
            <person name="Yang S.-H."/>
            <person name="Kim Y.-J."/>
            <person name="Kwon K.K."/>
        </authorList>
    </citation>
    <scope>NUCLEOTIDE SEQUENCE</scope>
    <source>
        <strain evidence="12">ES005</strain>
    </source>
</reference>
<accession>A0A974XDT5</accession>
<dbReference type="SUPFAM" id="SSF46894">
    <property type="entry name" value="C-terminal effector domain of the bipartite response regulators"/>
    <property type="match status" value="1"/>
</dbReference>
<dbReference type="InterPro" id="IPR036388">
    <property type="entry name" value="WH-like_DNA-bd_sf"/>
</dbReference>
<dbReference type="AlphaFoldDB" id="A0A974XDT5"/>
<dbReference type="PANTHER" id="PTHR48111">
    <property type="entry name" value="REGULATOR OF RPOS"/>
    <property type="match status" value="1"/>
</dbReference>
<dbReference type="FunFam" id="1.10.10.10:FF:000018">
    <property type="entry name" value="DNA-binding response regulator ResD"/>
    <property type="match status" value="1"/>
</dbReference>
<dbReference type="CDD" id="cd00383">
    <property type="entry name" value="trans_reg_C"/>
    <property type="match status" value="1"/>
</dbReference>
<evidence type="ECO:0000256" key="7">
    <source>
        <dbReference type="ARBA" id="ARBA00024867"/>
    </source>
</evidence>
<dbReference type="InterPro" id="IPR039420">
    <property type="entry name" value="WalR-like"/>
</dbReference>
<gene>
    <name evidence="12" type="ORF">J0B03_08345</name>
</gene>
<dbReference type="EMBL" id="CP071444">
    <property type="protein sequence ID" value="QSX07821.1"/>
    <property type="molecule type" value="Genomic_DNA"/>
</dbReference>
<dbReference type="Pfam" id="PF00072">
    <property type="entry name" value="Response_reg"/>
    <property type="match status" value="1"/>
</dbReference>
<evidence type="ECO:0000313" key="12">
    <source>
        <dbReference type="EMBL" id="QSX07821.1"/>
    </source>
</evidence>
<protein>
    <recommendedName>
        <fullName evidence="1">Stage 0 sporulation protein A homolog</fullName>
    </recommendedName>
</protein>
<evidence type="ECO:0000256" key="5">
    <source>
        <dbReference type="ARBA" id="ARBA00023125"/>
    </source>
</evidence>
<evidence type="ECO:0000256" key="2">
    <source>
        <dbReference type="ARBA" id="ARBA00022553"/>
    </source>
</evidence>
<dbReference type="Pfam" id="PF00486">
    <property type="entry name" value="Trans_reg_C"/>
    <property type="match status" value="1"/>
</dbReference>
<dbReference type="GO" id="GO:0000976">
    <property type="term" value="F:transcription cis-regulatory region binding"/>
    <property type="evidence" value="ECO:0007669"/>
    <property type="project" value="TreeGrafter"/>
</dbReference>
<dbReference type="PROSITE" id="PS51755">
    <property type="entry name" value="OMPR_PHOB"/>
    <property type="match status" value="1"/>
</dbReference>
<dbReference type="InterPro" id="IPR016032">
    <property type="entry name" value="Sig_transdc_resp-reg_C-effctor"/>
</dbReference>
<dbReference type="GO" id="GO:0000156">
    <property type="term" value="F:phosphorelay response regulator activity"/>
    <property type="evidence" value="ECO:0007669"/>
    <property type="project" value="TreeGrafter"/>
</dbReference>
<feature type="domain" description="Response regulatory" evidence="10">
    <location>
        <begin position="4"/>
        <end position="117"/>
    </location>
</feature>
<keyword evidence="6" id="KW-0804">Transcription</keyword>
<dbReference type="FunFam" id="3.40.50.2300:FF:000001">
    <property type="entry name" value="DNA-binding response regulator PhoB"/>
    <property type="match status" value="1"/>
</dbReference>
<evidence type="ECO:0000259" key="10">
    <source>
        <dbReference type="PROSITE" id="PS50110"/>
    </source>
</evidence>
<dbReference type="Gene3D" id="6.10.250.690">
    <property type="match status" value="1"/>
</dbReference>
<dbReference type="SMART" id="SM00448">
    <property type="entry name" value="REC"/>
    <property type="match status" value="1"/>
</dbReference>
<dbReference type="Gene3D" id="1.10.10.10">
    <property type="entry name" value="Winged helix-like DNA-binding domain superfamily/Winged helix DNA-binding domain"/>
    <property type="match status" value="1"/>
</dbReference>
<evidence type="ECO:0000313" key="13">
    <source>
        <dbReference type="Proteomes" id="UP000663499"/>
    </source>
</evidence>
<feature type="domain" description="OmpR/PhoB-type" evidence="11">
    <location>
        <begin position="128"/>
        <end position="226"/>
    </location>
</feature>
<dbReference type="PANTHER" id="PTHR48111:SF40">
    <property type="entry name" value="PHOSPHATE REGULON TRANSCRIPTIONAL REGULATORY PROTEIN PHOB"/>
    <property type="match status" value="1"/>
</dbReference>
<evidence type="ECO:0000256" key="1">
    <source>
        <dbReference type="ARBA" id="ARBA00018672"/>
    </source>
</evidence>
<dbReference type="InterPro" id="IPR001867">
    <property type="entry name" value="OmpR/PhoB-type_DNA-bd"/>
</dbReference>
<comment type="function">
    <text evidence="7">May play the central regulatory role in sporulation. It may be an element of the effector pathway responsible for the activation of sporulation genes in response to nutritional stress. Spo0A may act in concert with spo0H (a sigma factor) to control the expression of some genes that are critical to the sporulation process.</text>
</comment>
<dbReference type="Gene3D" id="3.40.50.2300">
    <property type="match status" value="1"/>
</dbReference>
<evidence type="ECO:0000256" key="4">
    <source>
        <dbReference type="ARBA" id="ARBA00023015"/>
    </source>
</evidence>
<evidence type="ECO:0000256" key="3">
    <source>
        <dbReference type="ARBA" id="ARBA00023012"/>
    </source>
</evidence>
<feature type="modified residue" description="4-aspartylphosphate" evidence="8">
    <location>
        <position position="53"/>
    </location>
</feature>
<dbReference type="KEGG" id="alka:J0B03_08345"/>
<dbReference type="GO" id="GO:0032993">
    <property type="term" value="C:protein-DNA complex"/>
    <property type="evidence" value="ECO:0007669"/>
    <property type="project" value="TreeGrafter"/>
</dbReference>
<keyword evidence="2 8" id="KW-0597">Phosphoprotein</keyword>
<dbReference type="InterPro" id="IPR011006">
    <property type="entry name" value="CheY-like_superfamily"/>
</dbReference>
<evidence type="ECO:0000256" key="9">
    <source>
        <dbReference type="PROSITE-ProRule" id="PRU01091"/>
    </source>
</evidence>
<dbReference type="Proteomes" id="UP000663499">
    <property type="component" value="Chromosome"/>
</dbReference>
<name>A0A974XDT5_9FIRM</name>
<evidence type="ECO:0000256" key="8">
    <source>
        <dbReference type="PROSITE-ProRule" id="PRU00169"/>
    </source>
</evidence>
<dbReference type="GO" id="GO:0005829">
    <property type="term" value="C:cytosol"/>
    <property type="evidence" value="ECO:0007669"/>
    <property type="project" value="TreeGrafter"/>
</dbReference>
<dbReference type="InterPro" id="IPR001789">
    <property type="entry name" value="Sig_transdc_resp-reg_receiver"/>
</dbReference>
<dbReference type="SMART" id="SM00862">
    <property type="entry name" value="Trans_reg_C"/>
    <property type="match status" value="1"/>
</dbReference>
<dbReference type="RefSeq" id="WP_207299163.1">
    <property type="nucleotide sequence ID" value="NZ_CP071444.1"/>
</dbReference>
<proteinExistence type="predicted"/>
<evidence type="ECO:0000256" key="6">
    <source>
        <dbReference type="ARBA" id="ARBA00023163"/>
    </source>
</evidence>
<organism evidence="12 13">
    <name type="scientific">Alkalibacter rhizosphaerae</name>
    <dbReference type="NCBI Taxonomy" id="2815577"/>
    <lineage>
        <taxon>Bacteria</taxon>
        <taxon>Bacillati</taxon>
        <taxon>Bacillota</taxon>
        <taxon>Clostridia</taxon>
        <taxon>Eubacteriales</taxon>
        <taxon>Eubacteriaceae</taxon>
        <taxon>Alkalibacter</taxon>
    </lineage>
</organism>
<sequence>MNEKILVVDDERSINDLIRLDLEFEGYVVESAFDGQEALDKVESFHPDLIVLDVMLPKINGFDVCKRVNADKSIPIILLTAKTDVIDRVLGLELGADDYLTKPFDNRELLARVKALLRRSQVVIKEERDVLENNEIVVTLSERKVLIKGDEIHLTPKEYELLLLLISSPEQVFSREVLLEKVWGYDYFGDTRTVDMHIQRIRKKIADHSDHEYIQTIFGVGYKMRKF</sequence>
<evidence type="ECO:0000259" key="11">
    <source>
        <dbReference type="PROSITE" id="PS51755"/>
    </source>
</evidence>
<dbReference type="SUPFAM" id="SSF52172">
    <property type="entry name" value="CheY-like"/>
    <property type="match status" value="1"/>
</dbReference>
<keyword evidence="4" id="KW-0805">Transcription regulation</keyword>
<keyword evidence="3" id="KW-0902">Two-component regulatory system</keyword>
<dbReference type="GO" id="GO:0006355">
    <property type="term" value="P:regulation of DNA-templated transcription"/>
    <property type="evidence" value="ECO:0007669"/>
    <property type="project" value="InterPro"/>
</dbReference>
<feature type="DNA-binding region" description="OmpR/PhoB-type" evidence="9">
    <location>
        <begin position="128"/>
        <end position="226"/>
    </location>
</feature>
<keyword evidence="5 9" id="KW-0238">DNA-binding</keyword>
<dbReference type="PROSITE" id="PS50110">
    <property type="entry name" value="RESPONSE_REGULATORY"/>
    <property type="match status" value="1"/>
</dbReference>